<protein>
    <recommendedName>
        <fullName evidence="1">C2 domain-containing protein</fullName>
    </recommendedName>
</protein>
<dbReference type="SUPFAM" id="SSF49562">
    <property type="entry name" value="C2 domain (Calcium/lipid-binding domain, CaLB)"/>
    <property type="match status" value="1"/>
</dbReference>
<organism evidence="2 3">
    <name type="scientific">Streblomastix strix</name>
    <dbReference type="NCBI Taxonomy" id="222440"/>
    <lineage>
        <taxon>Eukaryota</taxon>
        <taxon>Metamonada</taxon>
        <taxon>Preaxostyla</taxon>
        <taxon>Oxymonadida</taxon>
        <taxon>Streblomastigidae</taxon>
        <taxon>Streblomastix</taxon>
    </lineage>
</organism>
<sequence>MTEKQKDTKEAIYKKQFTFDFDPEATEERQVNLELQDYNTIGKNKLLGKANVPSAEKGSEILEFIGVDSRFLQNVGNLEYEI</sequence>
<proteinExistence type="predicted"/>
<evidence type="ECO:0000313" key="3">
    <source>
        <dbReference type="Proteomes" id="UP000324800"/>
    </source>
</evidence>
<evidence type="ECO:0000313" key="2">
    <source>
        <dbReference type="EMBL" id="KAA6373330.1"/>
    </source>
</evidence>
<name>A0A5J4UT49_9EUKA</name>
<dbReference type="AlphaFoldDB" id="A0A5J4UT49"/>
<reference evidence="2 3" key="1">
    <citation type="submission" date="2019-03" db="EMBL/GenBank/DDBJ databases">
        <title>Single cell metagenomics reveals metabolic interactions within the superorganism composed of flagellate Streblomastix strix and complex community of Bacteroidetes bacteria on its surface.</title>
        <authorList>
            <person name="Treitli S.C."/>
            <person name="Kolisko M."/>
            <person name="Husnik F."/>
            <person name="Keeling P."/>
            <person name="Hampl V."/>
        </authorList>
    </citation>
    <scope>NUCLEOTIDE SEQUENCE [LARGE SCALE GENOMIC DNA]</scope>
    <source>
        <strain evidence="2">ST1C</strain>
    </source>
</reference>
<dbReference type="Pfam" id="PF00168">
    <property type="entry name" value="C2"/>
    <property type="match status" value="1"/>
</dbReference>
<gene>
    <name evidence="2" type="ORF">EZS28_031143</name>
</gene>
<dbReference type="InterPro" id="IPR000008">
    <property type="entry name" value="C2_dom"/>
</dbReference>
<evidence type="ECO:0000259" key="1">
    <source>
        <dbReference type="Pfam" id="PF00168"/>
    </source>
</evidence>
<feature type="domain" description="C2" evidence="1">
    <location>
        <begin position="3"/>
        <end position="56"/>
    </location>
</feature>
<dbReference type="Proteomes" id="UP000324800">
    <property type="component" value="Unassembled WGS sequence"/>
</dbReference>
<dbReference type="InterPro" id="IPR035892">
    <property type="entry name" value="C2_domain_sf"/>
</dbReference>
<dbReference type="Gene3D" id="2.60.40.150">
    <property type="entry name" value="C2 domain"/>
    <property type="match status" value="1"/>
</dbReference>
<dbReference type="EMBL" id="SNRW01012844">
    <property type="protein sequence ID" value="KAA6373330.1"/>
    <property type="molecule type" value="Genomic_DNA"/>
</dbReference>
<comment type="caution">
    <text evidence="2">The sequence shown here is derived from an EMBL/GenBank/DDBJ whole genome shotgun (WGS) entry which is preliminary data.</text>
</comment>
<accession>A0A5J4UT49</accession>